<protein>
    <submittedName>
        <fullName evidence="1">Uncharacterized protein</fullName>
    </submittedName>
</protein>
<evidence type="ECO:0000313" key="2">
    <source>
        <dbReference type="Proteomes" id="UP000235965"/>
    </source>
</evidence>
<keyword evidence="2" id="KW-1185">Reference proteome</keyword>
<comment type="caution">
    <text evidence="1">The sequence shown here is derived from an EMBL/GenBank/DDBJ whole genome shotgun (WGS) entry which is preliminary data.</text>
</comment>
<dbReference type="EMBL" id="NEVH01018370">
    <property type="protein sequence ID" value="PNF23720.1"/>
    <property type="molecule type" value="Genomic_DNA"/>
</dbReference>
<dbReference type="Proteomes" id="UP000235965">
    <property type="component" value="Unassembled WGS sequence"/>
</dbReference>
<gene>
    <name evidence="1" type="ORF">B7P43_G01072</name>
</gene>
<accession>A0A2J7Q570</accession>
<proteinExistence type="predicted"/>
<evidence type="ECO:0000313" key="1">
    <source>
        <dbReference type="EMBL" id="PNF23720.1"/>
    </source>
</evidence>
<name>A0A2J7Q570_9NEOP</name>
<sequence>MATSGAKKAFDKNQCATHVQRNFGTKYGLKQRIREGTATVDEAMLGRVWQEFDYRVDVCRVTRVSHVERLRGKNKLSEFLFKMTRI</sequence>
<dbReference type="AlphaFoldDB" id="A0A2J7Q570"/>
<reference evidence="1 2" key="1">
    <citation type="submission" date="2017-12" db="EMBL/GenBank/DDBJ databases">
        <title>Hemimetabolous genomes reveal molecular basis of termite eusociality.</title>
        <authorList>
            <person name="Harrison M.C."/>
            <person name="Jongepier E."/>
            <person name="Robertson H.M."/>
            <person name="Arning N."/>
            <person name="Bitard-Feildel T."/>
            <person name="Chao H."/>
            <person name="Childers C.P."/>
            <person name="Dinh H."/>
            <person name="Doddapaneni H."/>
            <person name="Dugan S."/>
            <person name="Gowin J."/>
            <person name="Greiner C."/>
            <person name="Han Y."/>
            <person name="Hu H."/>
            <person name="Hughes D.S.T."/>
            <person name="Huylmans A.-K."/>
            <person name="Kemena C."/>
            <person name="Kremer L.P.M."/>
            <person name="Lee S.L."/>
            <person name="Lopez-Ezquerra A."/>
            <person name="Mallet L."/>
            <person name="Monroy-Kuhn J.M."/>
            <person name="Moser A."/>
            <person name="Murali S.C."/>
            <person name="Muzny D.M."/>
            <person name="Otani S."/>
            <person name="Piulachs M.-D."/>
            <person name="Poelchau M."/>
            <person name="Qu J."/>
            <person name="Schaub F."/>
            <person name="Wada-Katsumata A."/>
            <person name="Worley K.C."/>
            <person name="Xie Q."/>
            <person name="Ylla G."/>
            <person name="Poulsen M."/>
            <person name="Gibbs R.A."/>
            <person name="Schal C."/>
            <person name="Richards S."/>
            <person name="Belles X."/>
            <person name="Korb J."/>
            <person name="Bornberg-Bauer E."/>
        </authorList>
    </citation>
    <scope>NUCLEOTIDE SEQUENCE [LARGE SCALE GENOMIC DNA]</scope>
    <source>
        <tissue evidence="1">Whole body</tissue>
    </source>
</reference>
<dbReference type="InParanoid" id="A0A2J7Q570"/>
<organism evidence="1 2">
    <name type="scientific">Cryptotermes secundus</name>
    <dbReference type="NCBI Taxonomy" id="105785"/>
    <lineage>
        <taxon>Eukaryota</taxon>
        <taxon>Metazoa</taxon>
        <taxon>Ecdysozoa</taxon>
        <taxon>Arthropoda</taxon>
        <taxon>Hexapoda</taxon>
        <taxon>Insecta</taxon>
        <taxon>Pterygota</taxon>
        <taxon>Neoptera</taxon>
        <taxon>Polyneoptera</taxon>
        <taxon>Dictyoptera</taxon>
        <taxon>Blattodea</taxon>
        <taxon>Blattoidea</taxon>
        <taxon>Termitoidae</taxon>
        <taxon>Kalotermitidae</taxon>
        <taxon>Cryptotermitinae</taxon>
        <taxon>Cryptotermes</taxon>
    </lineage>
</organism>